<feature type="chain" id="PRO_5045850874" evidence="2">
    <location>
        <begin position="19"/>
        <end position="206"/>
    </location>
</feature>
<proteinExistence type="predicted"/>
<feature type="region of interest" description="Disordered" evidence="1">
    <location>
        <begin position="112"/>
        <end position="139"/>
    </location>
</feature>
<evidence type="ECO:0000313" key="4">
    <source>
        <dbReference type="EMBL" id="MFD0922446.1"/>
    </source>
</evidence>
<feature type="compositionally biased region" description="Pro residues" evidence="1">
    <location>
        <begin position="28"/>
        <end position="39"/>
    </location>
</feature>
<organism evidence="4 5">
    <name type="scientific">Saccharopolyspora rosea</name>
    <dbReference type="NCBI Taxonomy" id="524884"/>
    <lineage>
        <taxon>Bacteria</taxon>
        <taxon>Bacillati</taxon>
        <taxon>Actinomycetota</taxon>
        <taxon>Actinomycetes</taxon>
        <taxon>Pseudonocardiales</taxon>
        <taxon>Pseudonocardiaceae</taxon>
        <taxon>Saccharopolyspora</taxon>
    </lineage>
</organism>
<evidence type="ECO:0000259" key="3">
    <source>
        <dbReference type="Pfam" id="PF03713"/>
    </source>
</evidence>
<dbReference type="InterPro" id="IPR005183">
    <property type="entry name" value="DUF305_CopM-like"/>
</dbReference>
<feature type="domain" description="DUF305" evidence="3">
    <location>
        <begin position="60"/>
        <end position="205"/>
    </location>
</feature>
<dbReference type="PANTHER" id="PTHR36933">
    <property type="entry name" value="SLL0788 PROTEIN"/>
    <property type="match status" value="1"/>
</dbReference>
<dbReference type="RefSeq" id="WP_263251320.1">
    <property type="nucleotide sequence ID" value="NZ_BAABLT010000016.1"/>
</dbReference>
<keyword evidence="5" id="KW-1185">Reference proteome</keyword>
<comment type="caution">
    <text evidence="4">The sequence shown here is derived from an EMBL/GenBank/DDBJ whole genome shotgun (WGS) entry which is preliminary data.</text>
</comment>
<evidence type="ECO:0000256" key="1">
    <source>
        <dbReference type="SAM" id="MobiDB-lite"/>
    </source>
</evidence>
<evidence type="ECO:0000313" key="5">
    <source>
        <dbReference type="Proteomes" id="UP001597018"/>
    </source>
</evidence>
<feature type="signal peptide" evidence="2">
    <location>
        <begin position="1"/>
        <end position="18"/>
    </location>
</feature>
<dbReference type="EMBL" id="JBHTIW010000021">
    <property type="protein sequence ID" value="MFD0922446.1"/>
    <property type="molecule type" value="Genomic_DNA"/>
</dbReference>
<dbReference type="PANTHER" id="PTHR36933:SF1">
    <property type="entry name" value="SLL0788 PROTEIN"/>
    <property type="match status" value="1"/>
</dbReference>
<gene>
    <name evidence="4" type="ORF">ACFQ16_22095</name>
</gene>
<sequence length="206" mass="21541">MRRSTIIGAVLAGGLALAGCTPNEGPSDQPPAPGTPPPATAQQNAGADAQGSDGDHTATDREFAQQLLNNHQQVLQLASMASQNAEKPNVKALAAQLQQQAKSQLDAVTSWLGSAAGQQSGSAPEDDADQTDGRGLQTQQQLQQLAQLRGAAFDAQWQQAMVSLQQNAVQLAQTELEEGSAKQLRDLAEQVVSDQQQALNDLNALS</sequence>
<dbReference type="Proteomes" id="UP001597018">
    <property type="component" value="Unassembled WGS sequence"/>
</dbReference>
<name>A0ABW3FVA0_9PSEU</name>
<evidence type="ECO:0000256" key="2">
    <source>
        <dbReference type="SAM" id="SignalP"/>
    </source>
</evidence>
<keyword evidence="2" id="KW-0732">Signal</keyword>
<accession>A0ABW3FVA0</accession>
<dbReference type="Pfam" id="PF03713">
    <property type="entry name" value="DUF305"/>
    <property type="match status" value="1"/>
</dbReference>
<dbReference type="PROSITE" id="PS51257">
    <property type="entry name" value="PROKAR_LIPOPROTEIN"/>
    <property type="match status" value="1"/>
</dbReference>
<reference evidence="5" key="1">
    <citation type="journal article" date="2019" name="Int. J. Syst. Evol. Microbiol.">
        <title>The Global Catalogue of Microorganisms (GCM) 10K type strain sequencing project: providing services to taxonomists for standard genome sequencing and annotation.</title>
        <authorList>
            <consortium name="The Broad Institute Genomics Platform"/>
            <consortium name="The Broad Institute Genome Sequencing Center for Infectious Disease"/>
            <person name="Wu L."/>
            <person name="Ma J."/>
        </authorList>
    </citation>
    <scope>NUCLEOTIDE SEQUENCE [LARGE SCALE GENOMIC DNA]</scope>
    <source>
        <strain evidence="5">CCUG 56401</strain>
    </source>
</reference>
<dbReference type="InterPro" id="IPR012347">
    <property type="entry name" value="Ferritin-like"/>
</dbReference>
<dbReference type="Gene3D" id="1.20.1260.10">
    <property type="match status" value="1"/>
</dbReference>
<feature type="region of interest" description="Disordered" evidence="1">
    <location>
        <begin position="19"/>
        <end position="61"/>
    </location>
</feature>
<protein>
    <submittedName>
        <fullName evidence="4">DUF305 domain-containing protein</fullName>
    </submittedName>
</protein>